<proteinExistence type="inferred from homology"/>
<keyword evidence="3" id="KW-0175">Coiled coil</keyword>
<dbReference type="GO" id="GO:0016722">
    <property type="term" value="F:oxidoreductase activity, acting on metal ions"/>
    <property type="evidence" value="ECO:0007669"/>
    <property type="project" value="InterPro"/>
</dbReference>
<dbReference type="InterPro" id="IPR012347">
    <property type="entry name" value="Ferritin-like"/>
</dbReference>
<evidence type="ECO:0000256" key="1">
    <source>
        <dbReference type="ARBA" id="ARBA00009497"/>
    </source>
</evidence>
<dbReference type="InterPro" id="IPR023188">
    <property type="entry name" value="DPS_DNA-bd_CS"/>
</dbReference>
<organism evidence="5 6">
    <name type="scientific">Zavarzinia compransoris</name>
    <dbReference type="NCBI Taxonomy" id="1264899"/>
    <lineage>
        <taxon>Bacteria</taxon>
        <taxon>Pseudomonadati</taxon>
        <taxon>Pseudomonadota</taxon>
        <taxon>Alphaproteobacteria</taxon>
        <taxon>Rhodospirillales</taxon>
        <taxon>Zavarziniaceae</taxon>
        <taxon>Zavarzinia</taxon>
    </lineage>
</organism>
<dbReference type="EMBL" id="QGLF01000004">
    <property type="protein sequence ID" value="PWR19875.1"/>
    <property type="molecule type" value="Genomic_DNA"/>
</dbReference>
<dbReference type="PRINTS" id="PR01346">
    <property type="entry name" value="HELNAPAPROT"/>
</dbReference>
<dbReference type="SUPFAM" id="SSF47240">
    <property type="entry name" value="Ferritin-like"/>
    <property type="match status" value="1"/>
</dbReference>
<dbReference type="RefSeq" id="WP_109922050.1">
    <property type="nucleotide sequence ID" value="NZ_QGLF01000004.1"/>
</dbReference>
<protein>
    <submittedName>
        <fullName evidence="5">DNA starvation/stationary phase protection protein</fullName>
    </submittedName>
</protein>
<dbReference type="OrthoDB" id="9797687at2"/>
<comment type="caution">
    <text evidence="5">The sequence shown here is derived from an EMBL/GenBank/DDBJ whole genome shotgun (WGS) entry which is preliminary data.</text>
</comment>
<dbReference type="InterPro" id="IPR009078">
    <property type="entry name" value="Ferritin-like_SF"/>
</dbReference>
<dbReference type="AlphaFoldDB" id="A0A317E495"/>
<accession>A0A317E495</accession>
<dbReference type="PANTHER" id="PTHR42932">
    <property type="entry name" value="GENERAL STRESS PROTEIN 20U"/>
    <property type="match status" value="1"/>
</dbReference>
<evidence type="ECO:0000259" key="4">
    <source>
        <dbReference type="Pfam" id="PF00210"/>
    </source>
</evidence>
<dbReference type="InterPro" id="IPR008331">
    <property type="entry name" value="Ferritin_DPS_dom"/>
</dbReference>
<evidence type="ECO:0000313" key="6">
    <source>
        <dbReference type="Proteomes" id="UP000246077"/>
    </source>
</evidence>
<dbReference type="Proteomes" id="UP000246077">
    <property type="component" value="Unassembled WGS sequence"/>
</dbReference>
<comment type="similarity">
    <text evidence="1 2">Belongs to the Dps family.</text>
</comment>
<evidence type="ECO:0000313" key="5">
    <source>
        <dbReference type="EMBL" id="PWR19875.1"/>
    </source>
</evidence>
<gene>
    <name evidence="5" type="ORF">DKG75_15585</name>
</gene>
<keyword evidence="6" id="KW-1185">Reference proteome</keyword>
<evidence type="ECO:0000256" key="3">
    <source>
        <dbReference type="SAM" id="Coils"/>
    </source>
</evidence>
<reference evidence="6" key="1">
    <citation type="submission" date="2018-05" db="EMBL/GenBank/DDBJ databases">
        <title>Zavarzinia sp. HR-AS.</title>
        <authorList>
            <person name="Lee Y."/>
            <person name="Jeon C.O."/>
        </authorList>
    </citation>
    <scope>NUCLEOTIDE SEQUENCE [LARGE SCALE GENOMIC DNA]</scope>
    <source>
        <strain evidence="6">DSM 1231</strain>
    </source>
</reference>
<dbReference type="Gene3D" id="1.20.1260.10">
    <property type="match status" value="1"/>
</dbReference>
<dbReference type="PROSITE" id="PS00818">
    <property type="entry name" value="DPS_1"/>
    <property type="match status" value="1"/>
</dbReference>
<dbReference type="GO" id="GO:0008199">
    <property type="term" value="F:ferric iron binding"/>
    <property type="evidence" value="ECO:0007669"/>
    <property type="project" value="InterPro"/>
</dbReference>
<dbReference type="PIRSF" id="PIRSF005900">
    <property type="entry name" value="Dps"/>
    <property type="match status" value="1"/>
</dbReference>
<evidence type="ECO:0000256" key="2">
    <source>
        <dbReference type="RuleBase" id="RU003875"/>
    </source>
</evidence>
<sequence length="173" mass="18469">MAKTTKSAAPKAATGSNERGIDIGLAEASRKTAAAILSAALADTFTVYLKTHNAHWNVTGPDFQQLHILFEGQYEELHGSIDEIAERIRALGVKVPASLAGFAQASSIAETATELTADEMVRDLLAANEQLVRNLRKAEADLGELDDIASADLMVARVAASEKHAWMLRSLLG</sequence>
<dbReference type="CDD" id="cd01043">
    <property type="entry name" value="DPS"/>
    <property type="match status" value="1"/>
</dbReference>
<feature type="domain" description="Ferritin/DPS" evidence="4">
    <location>
        <begin position="35"/>
        <end position="172"/>
    </location>
</feature>
<dbReference type="InterPro" id="IPR002177">
    <property type="entry name" value="DPS_DNA-bd"/>
</dbReference>
<feature type="coiled-coil region" evidence="3">
    <location>
        <begin position="121"/>
        <end position="148"/>
    </location>
</feature>
<name>A0A317E495_9PROT</name>
<dbReference type="PANTHER" id="PTHR42932:SF3">
    <property type="entry name" value="DNA PROTECTION DURING STARVATION PROTEIN"/>
    <property type="match status" value="1"/>
</dbReference>
<dbReference type="Pfam" id="PF00210">
    <property type="entry name" value="Ferritin"/>
    <property type="match status" value="1"/>
</dbReference>